<sequence length="1104" mass="124022">MSDPQDEADRIRAKRLAKLQTVGSGTSSPGPSSAPGESKPAASAKAPVAQSSVPKPSTARTPAPVRDNQPPATSPVPLKRKPVATPLKVDFPTWEDETISQVFKVTLNRTVAERSGYDIVWLKALEKELESENYSQARPMLLSGEIADRLLISRLELDPQAMSDDLEYVAVLASLPPQMTVFEYLVGCWRRLNSARVALMKKTRVTEIQQASATLEKIRDLVISYAGLCLQEPDMFPQPQGRVIGPAELVSPLLSLSALSAPLLSSSSSASPTLSPSEVEDFLTDLARRFEPDNEIDEVLGPVVRQLVFHDSLFRPEGLGGGDASWRSVVSGLEALVSVKSIAIMLTRLDEWNPPSATAASLEKVSIMGPLCRLGVFSREWPSIAQTYFSDPSKRTKNDVDSSYASLRGTLKSLQTSLFNIFNTLVRASAESREAVLEYFASAVKLNVRRGGMQVEMETVASDSFMMNLQAVMLRFAEPFMDAKYTKIDRIDPLYYSVSSRVDLKEETRIKATSDEAAEWVEQNKAKAAAPNFISDVFYLSMAMSHYGYLRTIQTYEDFAKHVDELQRHSEMLNGDGSWMGTPFQARTEAAINQVKNEMAKIQSHQLAFRVQLLDPELVFRYIGFTNFISTWLIRSVDPRKSHPSPTIELPLPKDVPMTFRVLPEYTIEDVVDYLLFVVRHSPESLDLSGKSELVIFALTFLTSTWYIKNPFLKAKINEVLFYGVLPYGHDRHGILGGTLNTHPVALKHLMPALMHFYIEVEQTGASSQFYDKFNARRNIAYILKAVWDNPVHREALNAEARNVDKFVRFINLMINDVTYLMDESLSELTQIHNIQTEMKDQATWAAQPVQYRREREGTLRSLERHASGYTTLGKSTVGLLKDFTAETKAPFMMPEIVDKLAAMLDYNLDALVGPKCQELKVKDPEKYKFNPRQLLSDILQVFLNLSDQGEFARAVANDGRSYRKELFERAGMLARKIPLKSETEIEQLRLFIVKVEETRATIEAEEDLGEIPDEFLDPLMFTLMRDPVILPSSRAVIDRSTIKSHLLSDTKDPFNRVPLAIEDVIPNHELKAQIDAFLSERRNKNTALDKPAEEVVHMDVSMD</sequence>
<gene>
    <name evidence="1" type="ORF">BV22DRAFT_1036932</name>
</gene>
<dbReference type="Proteomes" id="UP000790709">
    <property type="component" value="Unassembled WGS sequence"/>
</dbReference>
<accession>A0ACB8BDQ8</accession>
<reference evidence="1" key="1">
    <citation type="journal article" date="2021" name="New Phytol.">
        <title>Evolutionary innovations through gain and loss of genes in the ectomycorrhizal Boletales.</title>
        <authorList>
            <person name="Wu G."/>
            <person name="Miyauchi S."/>
            <person name="Morin E."/>
            <person name="Kuo A."/>
            <person name="Drula E."/>
            <person name="Varga T."/>
            <person name="Kohler A."/>
            <person name="Feng B."/>
            <person name="Cao Y."/>
            <person name="Lipzen A."/>
            <person name="Daum C."/>
            <person name="Hundley H."/>
            <person name="Pangilinan J."/>
            <person name="Johnson J."/>
            <person name="Barry K."/>
            <person name="LaButti K."/>
            <person name="Ng V."/>
            <person name="Ahrendt S."/>
            <person name="Min B."/>
            <person name="Choi I.G."/>
            <person name="Park H."/>
            <person name="Plett J.M."/>
            <person name="Magnuson J."/>
            <person name="Spatafora J.W."/>
            <person name="Nagy L.G."/>
            <person name="Henrissat B."/>
            <person name="Grigoriev I.V."/>
            <person name="Yang Z.L."/>
            <person name="Xu J."/>
            <person name="Martin F.M."/>
        </authorList>
    </citation>
    <scope>NUCLEOTIDE SEQUENCE</scope>
    <source>
        <strain evidence="1">KUC20120723A-06</strain>
    </source>
</reference>
<organism evidence="1 2">
    <name type="scientific">Leucogyrophana mollusca</name>
    <dbReference type="NCBI Taxonomy" id="85980"/>
    <lineage>
        <taxon>Eukaryota</taxon>
        <taxon>Fungi</taxon>
        <taxon>Dikarya</taxon>
        <taxon>Basidiomycota</taxon>
        <taxon>Agaricomycotina</taxon>
        <taxon>Agaricomycetes</taxon>
        <taxon>Agaricomycetidae</taxon>
        <taxon>Boletales</taxon>
        <taxon>Boletales incertae sedis</taxon>
        <taxon>Leucogyrophana</taxon>
    </lineage>
</organism>
<dbReference type="EMBL" id="MU266467">
    <property type="protein sequence ID" value="KAH7922937.1"/>
    <property type="molecule type" value="Genomic_DNA"/>
</dbReference>
<evidence type="ECO:0000313" key="1">
    <source>
        <dbReference type="EMBL" id="KAH7922937.1"/>
    </source>
</evidence>
<comment type="caution">
    <text evidence="1">The sequence shown here is derived from an EMBL/GenBank/DDBJ whole genome shotgun (WGS) entry which is preliminary data.</text>
</comment>
<proteinExistence type="predicted"/>
<protein>
    <submittedName>
        <fullName evidence="1">Uncharacterized protein</fullName>
    </submittedName>
</protein>
<evidence type="ECO:0000313" key="2">
    <source>
        <dbReference type="Proteomes" id="UP000790709"/>
    </source>
</evidence>
<keyword evidence="2" id="KW-1185">Reference proteome</keyword>
<name>A0ACB8BDQ8_9AGAM</name>